<feature type="transmembrane region" description="Helical" evidence="1">
    <location>
        <begin position="53"/>
        <end position="80"/>
    </location>
</feature>
<protein>
    <submittedName>
        <fullName evidence="2">Uncharacterized protein</fullName>
    </submittedName>
</protein>
<dbReference type="VEuPathDB" id="AmoebaDB:EIN_381320"/>
<feature type="transmembrane region" description="Helical" evidence="1">
    <location>
        <begin position="92"/>
        <end position="110"/>
    </location>
</feature>
<evidence type="ECO:0000313" key="3">
    <source>
        <dbReference type="Proteomes" id="UP000014680"/>
    </source>
</evidence>
<dbReference type="KEGG" id="eiv:EIN_381320"/>
<dbReference type="EMBL" id="KB206395">
    <property type="protein sequence ID" value="ELP92165.1"/>
    <property type="molecule type" value="Genomic_DNA"/>
</dbReference>
<name>A0A0A1UAZ5_ENTIV</name>
<evidence type="ECO:0000256" key="1">
    <source>
        <dbReference type="SAM" id="Phobius"/>
    </source>
</evidence>
<reference evidence="2 3" key="1">
    <citation type="submission" date="2012-10" db="EMBL/GenBank/DDBJ databases">
        <authorList>
            <person name="Zafar N."/>
            <person name="Inman J."/>
            <person name="Hall N."/>
            <person name="Lorenzi H."/>
            <person name="Caler E."/>
        </authorList>
    </citation>
    <scope>NUCLEOTIDE SEQUENCE [LARGE SCALE GENOMIC DNA]</scope>
    <source>
        <strain evidence="2 3">IP1</strain>
    </source>
</reference>
<dbReference type="GeneID" id="14891171"/>
<accession>A0A0A1UAZ5</accession>
<feature type="transmembrane region" description="Helical" evidence="1">
    <location>
        <begin position="116"/>
        <end position="137"/>
    </location>
</feature>
<evidence type="ECO:0000313" key="2">
    <source>
        <dbReference type="EMBL" id="ELP92165.1"/>
    </source>
</evidence>
<dbReference type="AlphaFoldDB" id="A0A0A1UAZ5"/>
<sequence>MKVSVGIIIKTLTFLWVLACGILLVSTGAVHFAKNKRIKYQNPKNLPAYYSQGTFSITFQAGIVIALGAILFFLPFMSFLSGIKIVKQFSFVYSRLVVVGFLIISGLLAFPLSGFLGLVVGVILWFSVLVIIISAFFTTSISTFKDEEDK</sequence>
<feature type="transmembrane region" description="Helical" evidence="1">
    <location>
        <begin position="12"/>
        <end position="33"/>
    </location>
</feature>
<dbReference type="Proteomes" id="UP000014680">
    <property type="component" value="Unassembled WGS sequence"/>
</dbReference>
<keyword evidence="1" id="KW-0472">Membrane</keyword>
<proteinExistence type="predicted"/>
<organism evidence="2 3">
    <name type="scientific">Entamoeba invadens IP1</name>
    <dbReference type="NCBI Taxonomy" id="370355"/>
    <lineage>
        <taxon>Eukaryota</taxon>
        <taxon>Amoebozoa</taxon>
        <taxon>Evosea</taxon>
        <taxon>Archamoebae</taxon>
        <taxon>Mastigamoebida</taxon>
        <taxon>Entamoebidae</taxon>
        <taxon>Entamoeba</taxon>
    </lineage>
</organism>
<gene>
    <name evidence="2" type="ORF">EIN_381320</name>
</gene>
<keyword evidence="1" id="KW-1133">Transmembrane helix</keyword>
<keyword evidence="1" id="KW-0812">Transmembrane</keyword>
<keyword evidence="3" id="KW-1185">Reference proteome</keyword>
<dbReference type="RefSeq" id="XP_004258936.1">
    <property type="nucleotide sequence ID" value="XM_004258888.1"/>
</dbReference>